<evidence type="ECO:0000313" key="3">
    <source>
        <dbReference type="Proteomes" id="UP000078437"/>
    </source>
</evidence>
<feature type="region of interest" description="Disordered" evidence="1">
    <location>
        <begin position="127"/>
        <end position="185"/>
    </location>
</feature>
<organism evidence="2 3">
    <name type="scientific">Agromyces aureus</name>
    <dbReference type="NCBI Taxonomy" id="453304"/>
    <lineage>
        <taxon>Bacteria</taxon>
        <taxon>Bacillati</taxon>
        <taxon>Actinomycetota</taxon>
        <taxon>Actinomycetes</taxon>
        <taxon>Micrococcales</taxon>
        <taxon>Microbacteriaceae</taxon>
        <taxon>Agromyces</taxon>
    </lineage>
</organism>
<feature type="region of interest" description="Disordered" evidence="1">
    <location>
        <begin position="565"/>
        <end position="615"/>
    </location>
</feature>
<protein>
    <submittedName>
        <fullName evidence="2">Uncharacterized protein</fullName>
    </submittedName>
</protein>
<evidence type="ECO:0000313" key="2">
    <source>
        <dbReference type="EMBL" id="ANJ25707.1"/>
    </source>
</evidence>
<gene>
    <name evidence="2" type="ORF">ATC03_01945</name>
</gene>
<feature type="compositionally biased region" description="Low complexity" evidence="1">
    <location>
        <begin position="815"/>
        <end position="830"/>
    </location>
</feature>
<feature type="compositionally biased region" description="Low complexity" evidence="1">
    <location>
        <begin position="230"/>
        <end position="245"/>
    </location>
</feature>
<feature type="region of interest" description="Disordered" evidence="1">
    <location>
        <begin position="217"/>
        <end position="430"/>
    </location>
</feature>
<dbReference type="STRING" id="453304.ATC03_01945"/>
<keyword evidence="3" id="KW-1185">Reference proteome</keyword>
<sequence>MRWPWQRVAADDGGQARGSGGGAEAPSAASAAPGDPGPGGPASTSYSPAGWAFLPPVQRQIADAPPATLRAEWVDALPTRVIPSRVAELTHVVDSAAPAGTVAAAASELGAPVQRAAVADLTLRPPQTAAEQARERRAVVQRQAGSGTPARSVAPSAAPTHETADAGPSVDTATREVQASEGSVAELPLSEAALAEPASSDPAIAEVPITAERMPVADAPEPANSGTANADASPAPAAPDLALPSVQRMPAADAGASMPTSPDQTLPAEDPSAASAPLEVAETSTIAASPPVHDPGRFGLAAPLPRPSESPAATPAMPTRSPIPVQRATGAPEPSGRRMGLGAPLPGGRAEISAPGPGPARGSEVGSAPDVAVPGSAAEDASMSIPSTSAVQREAAAAPGAAVSPNPTADSAAPSVDGGEPGGAAASDGGTRAIEAVAERPAGLGAGVGGPDPGPTAGSPAGWTVPVGLALQRTRSGVEGDAAVGGDRVASDAVAPAEGTVVPALDPAPAPLVVPLIAQRALESSFEVIAQPRGAMRPRAVPATAVVGDQLPTPTPTPASAVAVQRHASGVQREAGPAGGPTLQRATGASGVSGASSGPNAEGVPGTATGSSGGVFGWVQRTLGLAAPRPGGATDATDGLGSTDGLDALGATDGLDALGATAAIDDATGVDRTQAAGDDETRPASAAAASLARPATPPGFGAPPLAVSRLAASDAAAPAPGLARTPLATAAPGALRHPGATPVAVQRASQTIEAPPAASVSRMVLPVVPTAPAHRSDGGFDGPPDGASWSGGSSAGGPVVQTAVDPGSTPPAEPPGESASAPAAGGAAAAAGGGAGAGGIDTSPAGLETLAARLYGPLARRLKAELLLDRERRGIRIDGI</sequence>
<feature type="compositionally biased region" description="Low complexity" evidence="1">
    <location>
        <begin position="586"/>
        <end position="601"/>
    </location>
</feature>
<feature type="region of interest" description="Disordered" evidence="1">
    <location>
        <begin position="442"/>
        <end position="464"/>
    </location>
</feature>
<dbReference type="AlphaFoldDB" id="A0A191WBU2"/>
<reference evidence="2 3" key="1">
    <citation type="journal article" date="2016" name="Int. J. Syst. Evol. Microbiol.">
        <title>Agromyces aureus sp. nov., isolated from the rhizosphere of Salix caprea L. grown in a heavy-metal-contaminated soil.</title>
        <authorList>
            <person name="Corretto E."/>
            <person name="Antonielli L."/>
            <person name="Sessitsch A."/>
            <person name="Compant S."/>
            <person name="Gorfer M."/>
            <person name="Kuffner M."/>
            <person name="Brader G."/>
        </authorList>
    </citation>
    <scope>NUCLEOTIDE SEQUENCE [LARGE SCALE GENOMIC DNA]</scope>
    <source>
        <strain evidence="2 3">AR33</strain>
    </source>
</reference>
<feature type="compositionally biased region" description="Low complexity" evidence="1">
    <location>
        <begin position="24"/>
        <end position="34"/>
    </location>
</feature>
<feature type="region of interest" description="Disordered" evidence="1">
    <location>
        <begin position="673"/>
        <end position="700"/>
    </location>
</feature>
<dbReference type="KEGG" id="agy:ATC03_01945"/>
<dbReference type="OrthoDB" id="4830023at2"/>
<dbReference type="RefSeq" id="WP_067872482.1">
    <property type="nucleotide sequence ID" value="NZ_CP013979.1"/>
</dbReference>
<accession>A0A191WBU2</accession>
<dbReference type="EMBL" id="CP013979">
    <property type="protein sequence ID" value="ANJ25707.1"/>
    <property type="molecule type" value="Genomic_DNA"/>
</dbReference>
<feature type="region of interest" description="Disordered" evidence="1">
    <location>
        <begin position="1"/>
        <end position="50"/>
    </location>
</feature>
<evidence type="ECO:0000256" key="1">
    <source>
        <dbReference type="SAM" id="MobiDB-lite"/>
    </source>
</evidence>
<feature type="compositionally biased region" description="Low complexity" evidence="1">
    <location>
        <begin position="782"/>
        <end position="798"/>
    </location>
</feature>
<name>A0A191WBU2_9MICO</name>
<reference evidence="3" key="2">
    <citation type="submission" date="2016-01" db="EMBL/GenBank/DDBJ databases">
        <title>Complete genome sequence of Agromyces aureus AR33T and comparison with related organisms.</title>
        <authorList>
            <person name="Corretto E."/>
            <person name="Antonielli L."/>
            <person name="Sessitsch A."/>
            <person name="Brader G."/>
        </authorList>
    </citation>
    <scope>NUCLEOTIDE SEQUENCE [LARGE SCALE GENOMIC DNA]</scope>
    <source>
        <strain evidence="3">AR33</strain>
    </source>
</reference>
<feature type="region of interest" description="Disordered" evidence="1">
    <location>
        <begin position="770"/>
        <end position="837"/>
    </location>
</feature>
<feature type="compositionally biased region" description="Low complexity" evidence="1">
    <location>
        <begin position="683"/>
        <end position="694"/>
    </location>
</feature>
<feature type="compositionally biased region" description="Polar residues" evidence="1">
    <location>
        <begin position="171"/>
        <end position="181"/>
    </location>
</feature>
<proteinExistence type="predicted"/>
<dbReference type="Proteomes" id="UP000078437">
    <property type="component" value="Chromosome"/>
</dbReference>